<keyword evidence="4" id="KW-1185">Reference proteome</keyword>
<evidence type="ECO:0000256" key="1">
    <source>
        <dbReference type="SAM" id="MobiDB-lite"/>
    </source>
</evidence>
<keyword evidence="2" id="KW-0472">Membrane</keyword>
<sequence length="497" mass="56577">MANDIYYQLAYKLQNYIASYLHRLLYLFVTISVIINFTACKSHKTTAHKSGTLHENENEETAHLKMSVKGSILQGNQKTINVIIKVEGKNSEIRLENFRLKAEFLEEPTFESCIIYENAAKQSQIVKCIDKPLTEFTELIAIGTASPNKSRSIPIKLNLMQDKQATKLMLGIELLDNQDNIIQKQEIVWRKGKLLVCNLDELIGDIIGNFTLKNTTNIPLDPDKIKLELTATNKVVCQFVKTNSSKATLRQVLSVNNQALAPDTETEPIALQVIGNSEKKETSKITLTITQGNNKVRWLPIHTIHWKQNTQPTSPKKRIKKTEFKRQEKVPSNSQKPEEIRVANTKNQQKDSIYIDNQEFKPIKEETRQNQSDNINTHNVPITNNLGIKECATAQQQEKHKDSKEQPIVEYTSTPDLETTQVKKNLTARLPKQENTQTAKKAKQATIRRNSHQSMSTVKESSPKKELSHTTPKKNVVNKPKPKCRTTSHQKETALQK</sequence>
<evidence type="ECO:0000256" key="2">
    <source>
        <dbReference type="SAM" id="Phobius"/>
    </source>
</evidence>
<dbReference type="RefSeq" id="WP_012472999.1">
    <property type="nucleotide sequence ID" value="NC_010830.1"/>
</dbReference>
<gene>
    <name evidence="3" type="ordered locus">Aasi_0865</name>
</gene>
<dbReference type="eggNOG" id="COG3064">
    <property type="taxonomic scope" value="Bacteria"/>
</dbReference>
<feature type="compositionally biased region" description="Basic and acidic residues" evidence="1">
    <location>
        <begin position="397"/>
        <end position="407"/>
    </location>
</feature>
<accession>B3ESN2</accession>
<dbReference type="EMBL" id="CP001102">
    <property type="protein sequence ID" value="ACE06234.1"/>
    <property type="molecule type" value="Genomic_DNA"/>
</dbReference>
<evidence type="ECO:0000313" key="3">
    <source>
        <dbReference type="EMBL" id="ACE06234.1"/>
    </source>
</evidence>
<protein>
    <submittedName>
        <fullName evidence="3">Uncharacterized protein</fullName>
    </submittedName>
</protein>
<dbReference type="HOGENOM" id="CLU_548186_0_0_10"/>
<evidence type="ECO:0000313" key="4">
    <source>
        <dbReference type="Proteomes" id="UP000001227"/>
    </source>
</evidence>
<dbReference type="KEGG" id="aas:Aasi_0865"/>
<feature type="region of interest" description="Disordered" evidence="1">
    <location>
        <begin position="393"/>
        <end position="497"/>
    </location>
</feature>
<name>B3ESN2_AMOA5</name>
<reference evidence="3 4" key="1">
    <citation type="journal article" date="2010" name="J. Bacteriol.">
        <title>The genome of the amoeba symbiont 'Candidatus Amoebophilus asiaticus' reveals common mechanisms for host cell interaction among amoeba-associated bacteria.</title>
        <authorList>
            <person name="Schmitz-Esser S."/>
            <person name="Tischler P."/>
            <person name="Arnold R."/>
            <person name="Montanaro J."/>
            <person name="Wagner M."/>
            <person name="Rattei T."/>
            <person name="Horn M."/>
        </authorList>
    </citation>
    <scope>NUCLEOTIDE SEQUENCE [LARGE SCALE GENOMIC DNA]</scope>
    <source>
        <strain evidence="3 4">5a2</strain>
    </source>
</reference>
<feature type="transmembrane region" description="Helical" evidence="2">
    <location>
        <begin position="20"/>
        <end position="39"/>
    </location>
</feature>
<proteinExistence type="predicted"/>
<dbReference type="AlphaFoldDB" id="B3ESN2"/>
<keyword evidence="2" id="KW-1133">Transmembrane helix</keyword>
<feature type="region of interest" description="Disordered" evidence="1">
    <location>
        <begin position="309"/>
        <end position="348"/>
    </location>
</feature>
<feature type="compositionally biased region" description="Polar residues" evidence="1">
    <location>
        <begin position="411"/>
        <end position="424"/>
    </location>
</feature>
<organism evidence="3 4">
    <name type="scientific">Amoebophilus asiaticus (strain 5a2)</name>
    <dbReference type="NCBI Taxonomy" id="452471"/>
    <lineage>
        <taxon>Bacteria</taxon>
        <taxon>Pseudomonadati</taxon>
        <taxon>Bacteroidota</taxon>
        <taxon>Cytophagia</taxon>
        <taxon>Cytophagales</taxon>
        <taxon>Amoebophilaceae</taxon>
        <taxon>Candidatus Amoebophilus</taxon>
    </lineage>
</organism>
<dbReference type="Proteomes" id="UP000001227">
    <property type="component" value="Chromosome"/>
</dbReference>
<keyword evidence="2" id="KW-0812">Transmembrane</keyword>